<evidence type="ECO:0000259" key="1">
    <source>
        <dbReference type="SMART" id="SM00894"/>
    </source>
</evidence>
<dbReference type="Proteomes" id="UP001419910">
    <property type="component" value="Unassembled WGS sequence"/>
</dbReference>
<comment type="caution">
    <text evidence="2">The sequence shown here is derived from an EMBL/GenBank/DDBJ whole genome shotgun (WGS) entry which is preliminary data.</text>
</comment>
<dbReference type="SMART" id="SM00894">
    <property type="entry name" value="Excalibur"/>
    <property type="match status" value="1"/>
</dbReference>
<evidence type="ECO:0000313" key="2">
    <source>
        <dbReference type="EMBL" id="MEN2792148.1"/>
    </source>
</evidence>
<keyword evidence="3" id="KW-1185">Reference proteome</keyword>
<accession>A0ABU9Y8K2</accession>
<evidence type="ECO:0000313" key="3">
    <source>
        <dbReference type="Proteomes" id="UP001419910"/>
    </source>
</evidence>
<organism evidence="2 3">
    <name type="scientific">Sphingomonas oligophenolica</name>
    <dbReference type="NCBI Taxonomy" id="301154"/>
    <lineage>
        <taxon>Bacteria</taxon>
        <taxon>Pseudomonadati</taxon>
        <taxon>Pseudomonadota</taxon>
        <taxon>Alphaproteobacteria</taxon>
        <taxon>Sphingomonadales</taxon>
        <taxon>Sphingomonadaceae</taxon>
        <taxon>Sphingomonas</taxon>
    </lineage>
</organism>
<protein>
    <submittedName>
        <fullName evidence="2">Excalibur calcium-binding domain-containing protein</fullName>
    </submittedName>
</protein>
<dbReference type="Pfam" id="PF05901">
    <property type="entry name" value="Excalibur"/>
    <property type="match status" value="1"/>
</dbReference>
<name>A0ABU9Y8K2_9SPHN</name>
<reference evidence="2 3" key="1">
    <citation type="submission" date="2024-05" db="EMBL/GenBank/DDBJ databases">
        <authorList>
            <person name="Liu Q."/>
            <person name="Xin Y.-H."/>
        </authorList>
    </citation>
    <scope>NUCLEOTIDE SEQUENCE [LARGE SCALE GENOMIC DNA]</scope>
    <source>
        <strain evidence="2 3">CGMCC 1.10181</strain>
    </source>
</reference>
<dbReference type="EMBL" id="JBDIME010000024">
    <property type="protein sequence ID" value="MEN2792148.1"/>
    <property type="molecule type" value="Genomic_DNA"/>
</dbReference>
<dbReference type="RefSeq" id="WP_343888131.1">
    <property type="nucleotide sequence ID" value="NZ_BAAAEH010000007.1"/>
</dbReference>
<proteinExistence type="predicted"/>
<sequence>MDRGFLAMTGVASALTFGGVLLLTAPSASQSPGAATIAPSYAYYPNCDTARAAGAAPVYRGQPGYRPELDADDDGIACEPHRIHLGIHVPHRVRIR</sequence>
<feature type="domain" description="Excalibur calcium-binding" evidence="1">
    <location>
        <begin position="43"/>
        <end position="79"/>
    </location>
</feature>
<dbReference type="InterPro" id="IPR008613">
    <property type="entry name" value="Excalibur_Ca-bd_domain"/>
</dbReference>
<gene>
    <name evidence="2" type="ORF">ABC974_21135</name>
</gene>